<accession>A0ABQ4Z051</accession>
<reference evidence="2" key="2">
    <citation type="submission" date="2022-01" db="EMBL/GenBank/DDBJ databases">
        <authorList>
            <person name="Yamashiro T."/>
            <person name="Shiraishi A."/>
            <person name="Satake H."/>
            <person name="Nakayama K."/>
        </authorList>
    </citation>
    <scope>NUCLEOTIDE SEQUENCE</scope>
</reference>
<dbReference type="EMBL" id="BQNB010010898">
    <property type="protein sequence ID" value="GJS83415.1"/>
    <property type="molecule type" value="Genomic_DNA"/>
</dbReference>
<name>A0ABQ4Z051_9ASTR</name>
<organism evidence="2 3">
    <name type="scientific">Tanacetum coccineum</name>
    <dbReference type="NCBI Taxonomy" id="301880"/>
    <lineage>
        <taxon>Eukaryota</taxon>
        <taxon>Viridiplantae</taxon>
        <taxon>Streptophyta</taxon>
        <taxon>Embryophyta</taxon>
        <taxon>Tracheophyta</taxon>
        <taxon>Spermatophyta</taxon>
        <taxon>Magnoliopsida</taxon>
        <taxon>eudicotyledons</taxon>
        <taxon>Gunneridae</taxon>
        <taxon>Pentapetalae</taxon>
        <taxon>asterids</taxon>
        <taxon>campanulids</taxon>
        <taxon>Asterales</taxon>
        <taxon>Asteraceae</taxon>
        <taxon>Asteroideae</taxon>
        <taxon>Anthemideae</taxon>
        <taxon>Anthemidinae</taxon>
        <taxon>Tanacetum</taxon>
    </lineage>
</organism>
<reference evidence="2" key="1">
    <citation type="journal article" date="2022" name="Int. J. Mol. Sci.">
        <title>Draft Genome of Tanacetum Coccineum: Genomic Comparison of Closely Related Tanacetum-Family Plants.</title>
        <authorList>
            <person name="Yamashiro T."/>
            <person name="Shiraishi A."/>
            <person name="Nakayama K."/>
            <person name="Satake H."/>
        </authorList>
    </citation>
    <scope>NUCLEOTIDE SEQUENCE</scope>
</reference>
<proteinExistence type="predicted"/>
<protein>
    <submittedName>
        <fullName evidence="2">Uncharacterized protein</fullName>
    </submittedName>
</protein>
<evidence type="ECO:0000313" key="3">
    <source>
        <dbReference type="Proteomes" id="UP001151760"/>
    </source>
</evidence>
<keyword evidence="3" id="KW-1185">Reference proteome</keyword>
<dbReference type="Proteomes" id="UP001151760">
    <property type="component" value="Unassembled WGS sequence"/>
</dbReference>
<evidence type="ECO:0000256" key="1">
    <source>
        <dbReference type="SAM" id="MobiDB-lite"/>
    </source>
</evidence>
<feature type="region of interest" description="Disordered" evidence="1">
    <location>
        <begin position="386"/>
        <end position="415"/>
    </location>
</feature>
<comment type="caution">
    <text evidence="2">The sequence shown here is derived from an EMBL/GenBank/DDBJ whole genome shotgun (WGS) entry which is preliminary data.</text>
</comment>
<sequence length="999" mass="114862">MTHPHPNRIFVPQAVLTRSGKINNAGVRVNTAVRPVNTAGSKPTVNHPRPISNAYKKGYSQVTRPFNKHMTGNKCYLNEYEDYDGGFVSFGDGKGRISRKVIIMAQQQHGADVHPDELCPPNKLYDLMDANKKVDLENVQCPLESKILTNIIKNHPLRFSIAASSSVPWIYMAQFWHTLKEDDSKYRLKFMLDKKELSLTLDYFRTIFHLSHANDNNHNSFVPPASFSGMVPFYKQQLGFTMELKTSSSFKTTGLLQPWQKLCKIFSKCLTTRVIGWDQPPLQIMQMMYCFVNNIHVDYAELLWEGLYYYLHHPTSLIPYLRFTKIIISHYMTSFPEISRRARDMYHNLTSSPPYQPFSPPSDYTIGAPPTSPIISSPLSPIKTNSNENYLLTPKSTPHPLTTPPPAPNQPSKLTSPVAINLDPIELLFYTPPSFPSLLYVLGDLPPLIKNPSPPRPSFATIEHLANEPPHIPPIDSTYPSPTPELEPTPPPLPPQCLPPFAFDPSNLPFRLNIRPPCCFISRSNMVARIITPYGRIQHLTEQVKKQVLEQVRDQVPVYIAEGLILERQKTKEEMERMIAKTILQERENIQAEISLQIQKAIDNQIPSQVDESVQSYMSGHILHVHPVQSQTQSVLEQQYQLYLSMKNDPQKFIIVILLYVLTLYITHPEGENRAKRQKISEYEAYVSGESSFGHVNENEQGPSNQEQEDDYDFLTESYASDDDEIPTKQMSQDIMKEVSLTIDEAKLKKMVDEMLRQRCTSGDEHQYHIDQMKNFLKSDIVWESRKEILVSLHPRKTTPLVQSCQGDPEAPPLSLINQDLLYLKKGSSGSEKIVLSLHKFPAIIFNDDDIKERTSRWVNKCVKKFNPYARYGVEHWKNPHAKIFYIRKQKEPGKPKEVIYSNSKIIQVIKTYWELGHEHKFITEIVARRANECIVSITKLDYKNLNKNDIEDMYLLIMNGKVPDYAETRLLWSLSVFIRSLVIWERVHDFQLGIESYQ</sequence>
<gene>
    <name evidence="2" type="ORF">Tco_0749956</name>
</gene>
<evidence type="ECO:0000313" key="2">
    <source>
        <dbReference type="EMBL" id="GJS83415.1"/>
    </source>
</evidence>